<comment type="subunit">
    <text evidence="3">Homodimer.</text>
</comment>
<evidence type="ECO:0000256" key="4">
    <source>
        <dbReference type="ARBA" id="ARBA00022576"/>
    </source>
</evidence>
<dbReference type="Pfam" id="PF00155">
    <property type="entry name" value="Aminotran_1_2"/>
    <property type="match status" value="1"/>
</dbReference>
<comment type="cofactor">
    <cofactor evidence="1 7">
        <name>pyridoxal 5'-phosphate</name>
        <dbReference type="ChEBI" id="CHEBI:597326"/>
    </cofactor>
</comment>
<dbReference type="EC" id="2.6.1.-" evidence="7"/>
<dbReference type="PROSITE" id="PS00105">
    <property type="entry name" value="AA_TRANSFER_CLASS_1"/>
    <property type="match status" value="1"/>
</dbReference>
<keyword evidence="4 7" id="KW-0032">Aminotransferase</keyword>
<dbReference type="OrthoDB" id="372018at2157"/>
<dbReference type="CDD" id="cd00609">
    <property type="entry name" value="AAT_like"/>
    <property type="match status" value="1"/>
</dbReference>
<reference evidence="9 10" key="1">
    <citation type="submission" date="2020-06" db="EMBL/GenBank/DDBJ databases">
        <title>Methanofollis fontis sp. nov., a methanogen isolated from marine sediments near a cold seep at Four-Way Closure Ridge offshore southwestern Taiwan.</title>
        <authorList>
            <person name="Chen S.-C."/>
            <person name="Teng N.-H."/>
            <person name="Lin Y.-S."/>
            <person name="Lai M.-C."/>
            <person name="Chen H.-H."/>
            <person name="Wang C.-C."/>
        </authorList>
    </citation>
    <scope>NUCLEOTIDE SEQUENCE [LARGE SCALE GENOMIC DNA]</scope>
    <source>
        <strain evidence="9 10">DSM 2702</strain>
    </source>
</reference>
<evidence type="ECO:0000256" key="7">
    <source>
        <dbReference type="RuleBase" id="RU000481"/>
    </source>
</evidence>
<dbReference type="PANTHER" id="PTHR46383:SF1">
    <property type="entry name" value="ASPARTATE AMINOTRANSFERASE"/>
    <property type="match status" value="1"/>
</dbReference>
<proteinExistence type="inferred from homology"/>
<dbReference type="EMBL" id="JABXWR010000001">
    <property type="protein sequence ID" value="NVO67000.1"/>
    <property type="molecule type" value="Genomic_DNA"/>
</dbReference>
<dbReference type="InterPro" id="IPR015421">
    <property type="entry name" value="PyrdxlP-dep_Trfase_major"/>
</dbReference>
<dbReference type="GO" id="GO:0008483">
    <property type="term" value="F:transaminase activity"/>
    <property type="evidence" value="ECO:0007669"/>
    <property type="project" value="UniProtKB-KW"/>
</dbReference>
<evidence type="ECO:0000256" key="1">
    <source>
        <dbReference type="ARBA" id="ARBA00001933"/>
    </source>
</evidence>
<dbReference type="GO" id="GO:0006520">
    <property type="term" value="P:amino acid metabolic process"/>
    <property type="evidence" value="ECO:0007669"/>
    <property type="project" value="InterPro"/>
</dbReference>
<dbReference type="AlphaFoldDB" id="A0A7K4HQ15"/>
<dbReference type="SUPFAM" id="SSF53383">
    <property type="entry name" value="PLP-dependent transferases"/>
    <property type="match status" value="1"/>
</dbReference>
<evidence type="ECO:0000256" key="5">
    <source>
        <dbReference type="ARBA" id="ARBA00022679"/>
    </source>
</evidence>
<comment type="similarity">
    <text evidence="2 7">Belongs to the class-I pyridoxal-phosphate-dependent aminotransferase family.</text>
</comment>
<dbReference type="InterPro" id="IPR004839">
    <property type="entry name" value="Aminotransferase_I/II_large"/>
</dbReference>
<dbReference type="PANTHER" id="PTHR46383">
    <property type="entry name" value="ASPARTATE AMINOTRANSFERASE"/>
    <property type="match status" value="1"/>
</dbReference>
<accession>A0A7K4HQ15</accession>
<dbReference type="GO" id="GO:0030170">
    <property type="term" value="F:pyridoxal phosphate binding"/>
    <property type="evidence" value="ECO:0007669"/>
    <property type="project" value="InterPro"/>
</dbReference>
<dbReference type="Proteomes" id="UP000570823">
    <property type="component" value="Unassembled WGS sequence"/>
</dbReference>
<gene>
    <name evidence="9" type="ORF">HWN36_06680</name>
</gene>
<organism evidence="9 10">
    <name type="scientific">Methanofollis tationis</name>
    <dbReference type="NCBI Taxonomy" id="81417"/>
    <lineage>
        <taxon>Archaea</taxon>
        <taxon>Methanobacteriati</taxon>
        <taxon>Methanobacteriota</taxon>
        <taxon>Stenosarchaea group</taxon>
        <taxon>Methanomicrobia</taxon>
        <taxon>Methanomicrobiales</taxon>
        <taxon>Methanomicrobiaceae</taxon>
        <taxon>Methanofollis</taxon>
    </lineage>
</organism>
<dbReference type="Gene3D" id="3.90.1150.10">
    <property type="entry name" value="Aspartate Aminotransferase, domain 1"/>
    <property type="match status" value="1"/>
</dbReference>
<comment type="caution">
    <text evidence="9">The sequence shown here is derived from an EMBL/GenBank/DDBJ whole genome shotgun (WGS) entry which is preliminary data.</text>
</comment>
<dbReference type="RefSeq" id="WP_176788635.1">
    <property type="nucleotide sequence ID" value="NZ_JABXWR010000001.1"/>
</dbReference>
<dbReference type="FunFam" id="3.40.640.10:FF:000033">
    <property type="entry name" value="Aspartate aminotransferase"/>
    <property type="match status" value="1"/>
</dbReference>
<evidence type="ECO:0000256" key="6">
    <source>
        <dbReference type="ARBA" id="ARBA00022898"/>
    </source>
</evidence>
<protein>
    <recommendedName>
        <fullName evidence="7">Aminotransferase</fullName>
        <ecNumber evidence="7">2.6.1.-</ecNumber>
    </recommendedName>
</protein>
<dbReference type="InterPro" id="IPR015422">
    <property type="entry name" value="PyrdxlP-dep_Trfase_small"/>
</dbReference>
<dbReference type="InterPro" id="IPR050596">
    <property type="entry name" value="AspAT/PAT-like"/>
</dbReference>
<dbReference type="Gene3D" id="3.40.640.10">
    <property type="entry name" value="Type I PLP-dependent aspartate aminotransferase-like (Major domain)"/>
    <property type="match status" value="1"/>
</dbReference>
<keyword evidence="10" id="KW-1185">Reference proteome</keyword>
<feature type="domain" description="Aminotransferase class I/classII large" evidence="8">
    <location>
        <begin position="32"/>
        <end position="373"/>
    </location>
</feature>
<evidence type="ECO:0000256" key="3">
    <source>
        <dbReference type="ARBA" id="ARBA00011738"/>
    </source>
</evidence>
<evidence type="ECO:0000313" key="9">
    <source>
        <dbReference type="EMBL" id="NVO67000.1"/>
    </source>
</evidence>
<keyword evidence="5 7" id="KW-0808">Transferase</keyword>
<keyword evidence="6" id="KW-0663">Pyridoxal phosphate</keyword>
<name>A0A7K4HQ15_9EURY</name>
<evidence type="ECO:0000259" key="8">
    <source>
        <dbReference type="Pfam" id="PF00155"/>
    </source>
</evidence>
<sequence>MKALSEKVSAVAPSATIEISDAAKRMKREGIDVIGLSIGEPDFATPAHIVQACCDALASGETHYAPSNGIPELLHAAAEKCRTENHIPCAPENVIATCGAKDAIFQAMQACLNPGDEVVLPDPSWVSYEPCVQMAGGRVVHHALKEPSFQIDDRILERVGPRTKMIIVNSPSNPTGTVLSRASLKLVADICEDYDLLALSDEIYEKLIYGKEHISLASIGDMAGRTITVNGFSKAYAMTGWRLGYAVAPLPVLRQMAKVQQHSVSHPATFVMWGGVAALKGDQSCVEAMRKEFEARRMYMLDEFTSMGYAVAPPDGAFYAFVRVEGDDLEIARSWLNDAHVAATPGAAFNAPGWIRVSYAASLPTLKEAMRRIRAWKKSG</sequence>
<evidence type="ECO:0000313" key="10">
    <source>
        <dbReference type="Proteomes" id="UP000570823"/>
    </source>
</evidence>
<evidence type="ECO:0000256" key="2">
    <source>
        <dbReference type="ARBA" id="ARBA00007441"/>
    </source>
</evidence>
<dbReference type="InterPro" id="IPR004838">
    <property type="entry name" value="NHTrfase_class1_PyrdxlP-BS"/>
</dbReference>
<dbReference type="InterPro" id="IPR015424">
    <property type="entry name" value="PyrdxlP-dep_Trfase"/>
</dbReference>